<dbReference type="Gene3D" id="3.40.47.10">
    <property type="match status" value="1"/>
</dbReference>
<protein>
    <submittedName>
        <fullName evidence="7">SDR family NAD(P)-dependent oxidoreductase</fullName>
    </submittedName>
</protein>
<dbReference type="Gene3D" id="1.10.1200.10">
    <property type="entry name" value="ACP-like"/>
    <property type="match status" value="1"/>
</dbReference>
<dbReference type="SUPFAM" id="SSF55048">
    <property type="entry name" value="Probable ACP-binding domain of malonyl-CoA ACP transacylase"/>
    <property type="match status" value="1"/>
</dbReference>
<feature type="region of interest" description="Disordered" evidence="4">
    <location>
        <begin position="1544"/>
        <end position="1563"/>
    </location>
</feature>
<dbReference type="InterPro" id="IPR036736">
    <property type="entry name" value="ACP-like_sf"/>
</dbReference>
<dbReference type="InterPro" id="IPR006162">
    <property type="entry name" value="Ppantetheine_attach_site"/>
</dbReference>
<dbReference type="RefSeq" id="WP_271929495.1">
    <property type="nucleotide sequence ID" value="NZ_JAQNDO010000001.1"/>
</dbReference>
<dbReference type="InterPro" id="IPR036291">
    <property type="entry name" value="NAD(P)-bd_dom_sf"/>
</dbReference>
<evidence type="ECO:0000256" key="3">
    <source>
        <dbReference type="ARBA" id="ARBA00022679"/>
    </source>
</evidence>
<dbReference type="InterPro" id="IPR014030">
    <property type="entry name" value="Ketoacyl_synth_N"/>
</dbReference>
<dbReference type="Gene3D" id="3.40.50.720">
    <property type="entry name" value="NAD(P)-binding Rossmann-like Domain"/>
    <property type="match status" value="1"/>
</dbReference>
<sequence length="1588" mass="170403">MSTRRPDPAASMTTQHDDDAPPASGLSSMQRAIMTIQKMRAKIENLERARVEPIAIIGMGCRFPGGANTPEAFFRLIENGVDTIREVPPERWRLEQEGPDTDGEARALRWGSFLDDVDRFDAAFFGISPREAESLDPQQRLLLEVSWEALERAGQMPERLAGSRTGVFVGIWALDYQQRVLALSPDKLDAYSFTGNVLSTAAGRLSYVLGLQGPAMSVETACSSSLTAIHLACQSLRSGESNLALAGGVNLMLSPATTKLLSKTQALSPDGRCKTFDARANGFVRGEGCGVVVLKRLSDAERDGDPIIAVIRGSAVNQDGRSTGLTAPNVLSQQALLRQALENARVAPSDVGYVEAHGTGTSLGDPIEVEALKAVLGGPRERGSSCLLGAVKTNIGHLEAAAGVAGLMKVALSMQNERIPGNLHFRSLNPRIDLRGTTLEIVQNAVPWKPGVRPRIGGVSSFGISGTNAHVVLEEAPRNLEEPIAAGKEPSAYLLPLSAKTPEALHDLARSYQRLLDGPDAPRLLDMAYTASARRSHFEHRVSVVSDTKTNLSRALDAFLRGEAPAGVVRGKATPARAKVVFVFSGQGSQWLGMGRKLYDEESAFRSVIDSCDALLTGRLGWSLLDEFDATESMSRLAETQVAQPMLFAIQIALVELLRSWGIAPDAVIGHSVGEIAAAHVAGILSLDEAVRLVAIRGRIMNKATGAGKMVSVAASPEEARKFIEGYEDRVSIAAVNDPETIVLAGQTQALDEITGRLERSGIACRPLRVNYAFHSPQMDPLAAELVERLVRIDARRATLAMYSTVLSECVEGKELDARYWGRNVRETVNLSGAVGAAIHDGYQLFLEVGPHPVLATNVEQCLSSRKADGLVAYCMRRSQDERRTLLEAIGGLYTRGCFPEWTRLAPSGGRCVPLPTYPWQKKPYWIPEPGRRAPAPARAETRPSCAYEVQWQNKARARALGGDSRQRAAGAWLVFSDQLGVGAALYEALRARGEACVRVVAGDRYERVSPELHRIDPALRSHYTEVLATACPSGMEWAGIVHLHCVDDPAWGGELDASALSRRTGAECLLHLTEALAKQAFRTNPRVWVVTRGAQAVGAQQAAIAPVQAAAWGLSRTLVLEYPEVEVFNVDLEPGSAVEDVEELIEELGAGEEEDRVALRKEGRFVARLVGSVFEKAPSRGEQVRADASYLVTGGLDGLGLLTAQSLVGWGARHLVLIGRREPSEGTRAALQAMQDAGVDVLVSVADLRQRAGLERVAAQVKERKAPPIRGVFHAAMVAEEATRAADAEGDRFGVELSSALVEARHVLELSQGATLDMLALYSSVSSILGYVGRASYSATSAILDSLACLLRAQDLPAIAVEWGAIAGIGLAAGARKSAAAGLDGLPPEEGMAALAALLGEPRGVAALMRLDVRQWLSIFPQLASSPFWGALRQARAASKSAGTESGELRQTLVGVPVARRLGMLEAHVAERVARALRMEPAQIGRAEPFRSLGVDSLMSIEVRNALERDIGKRLPATLLFTYAHVAALAEYLLREFDFPTAPERSIEPAPPTPRTGELPPSLAAVEGDELLAMLDEELAQARKGSG</sequence>
<keyword evidence="8" id="KW-1185">Reference proteome</keyword>
<dbReference type="SMART" id="SM01294">
    <property type="entry name" value="PKS_PP_betabranch"/>
    <property type="match status" value="1"/>
</dbReference>
<dbReference type="InterPro" id="IPR050091">
    <property type="entry name" value="PKS_NRPS_Biosynth_Enz"/>
</dbReference>
<dbReference type="InterPro" id="IPR020806">
    <property type="entry name" value="PKS_PP-bd"/>
</dbReference>
<dbReference type="InterPro" id="IPR016036">
    <property type="entry name" value="Malonyl_transacylase_ACP-bd"/>
</dbReference>
<keyword evidence="3" id="KW-0808">Transferase</keyword>
<dbReference type="EMBL" id="JAQNDO010000001">
    <property type="protein sequence ID" value="MDC0749536.1"/>
    <property type="molecule type" value="Genomic_DNA"/>
</dbReference>
<feature type="domain" description="Ketosynthase family 3 (KS3)" evidence="6">
    <location>
        <begin position="51"/>
        <end position="475"/>
    </location>
</feature>
<dbReference type="Gene3D" id="3.40.366.10">
    <property type="entry name" value="Malonyl-Coenzyme A Acyl Carrier Protein, domain 2"/>
    <property type="match status" value="1"/>
</dbReference>
<evidence type="ECO:0000259" key="5">
    <source>
        <dbReference type="PROSITE" id="PS50075"/>
    </source>
</evidence>
<evidence type="ECO:0000256" key="2">
    <source>
        <dbReference type="ARBA" id="ARBA00022553"/>
    </source>
</evidence>
<dbReference type="SMART" id="SM00823">
    <property type="entry name" value="PKS_PP"/>
    <property type="match status" value="1"/>
</dbReference>
<dbReference type="Pfam" id="PF02801">
    <property type="entry name" value="Ketoacyl-synt_C"/>
    <property type="match status" value="1"/>
</dbReference>
<evidence type="ECO:0000313" key="8">
    <source>
        <dbReference type="Proteomes" id="UP001221411"/>
    </source>
</evidence>
<dbReference type="SMART" id="SM00827">
    <property type="entry name" value="PKS_AT"/>
    <property type="match status" value="1"/>
</dbReference>
<dbReference type="InterPro" id="IPR013968">
    <property type="entry name" value="PKS_KR"/>
</dbReference>
<accession>A0ABT5F6F5</accession>
<dbReference type="PROSITE" id="PS50075">
    <property type="entry name" value="CARRIER"/>
    <property type="match status" value="1"/>
</dbReference>
<dbReference type="PROSITE" id="PS52004">
    <property type="entry name" value="KS3_2"/>
    <property type="match status" value="1"/>
</dbReference>
<dbReference type="InterPro" id="IPR018201">
    <property type="entry name" value="Ketoacyl_synth_AS"/>
</dbReference>
<dbReference type="InterPro" id="IPR020841">
    <property type="entry name" value="PKS_Beta-ketoAc_synthase_dom"/>
</dbReference>
<dbReference type="InterPro" id="IPR009081">
    <property type="entry name" value="PP-bd_ACP"/>
</dbReference>
<keyword evidence="2" id="KW-0597">Phosphoprotein</keyword>
<dbReference type="SMART" id="SM00822">
    <property type="entry name" value="PKS_KR"/>
    <property type="match status" value="1"/>
</dbReference>
<feature type="domain" description="Carrier" evidence="5">
    <location>
        <begin position="1464"/>
        <end position="1538"/>
    </location>
</feature>
<dbReference type="Pfam" id="PF00550">
    <property type="entry name" value="PP-binding"/>
    <property type="match status" value="1"/>
</dbReference>
<dbReference type="InterPro" id="IPR001227">
    <property type="entry name" value="Ac_transferase_dom_sf"/>
</dbReference>
<dbReference type="SUPFAM" id="SSF52151">
    <property type="entry name" value="FabD/lysophospholipase-like"/>
    <property type="match status" value="1"/>
</dbReference>
<dbReference type="InterPro" id="IPR032821">
    <property type="entry name" value="PKS_assoc"/>
</dbReference>
<feature type="region of interest" description="Disordered" evidence="4">
    <location>
        <begin position="1"/>
        <end position="26"/>
    </location>
</feature>
<dbReference type="InterPro" id="IPR016035">
    <property type="entry name" value="Acyl_Trfase/lysoPLipase"/>
</dbReference>
<dbReference type="Pfam" id="PF00109">
    <property type="entry name" value="ketoacyl-synt"/>
    <property type="match status" value="1"/>
</dbReference>
<dbReference type="PANTHER" id="PTHR43775">
    <property type="entry name" value="FATTY ACID SYNTHASE"/>
    <property type="match status" value="1"/>
</dbReference>
<evidence type="ECO:0000259" key="6">
    <source>
        <dbReference type="PROSITE" id="PS52004"/>
    </source>
</evidence>
<name>A0ABT5F6F5_9BACT</name>
<evidence type="ECO:0000256" key="1">
    <source>
        <dbReference type="ARBA" id="ARBA00022450"/>
    </source>
</evidence>
<dbReference type="SUPFAM" id="SSF51735">
    <property type="entry name" value="NAD(P)-binding Rossmann-fold domains"/>
    <property type="match status" value="2"/>
</dbReference>
<gene>
    <name evidence="7" type="ORF">POL67_49860</name>
</gene>
<dbReference type="SUPFAM" id="SSF47336">
    <property type="entry name" value="ACP-like"/>
    <property type="match status" value="1"/>
</dbReference>
<dbReference type="PROSITE" id="PS00012">
    <property type="entry name" value="PHOSPHOPANTETHEINE"/>
    <property type="match status" value="1"/>
</dbReference>
<reference evidence="7 8" key="1">
    <citation type="submission" date="2022-11" db="EMBL/GenBank/DDBJ databases">
        <title>Minimal conservation of predation-associated metabolite biosynthetic gene clusters underscores biosynthetic potential of Myxococcota including descriptions for ten novel species: Archangium lansinium sp. nov., Myxococcus landrumus sp. nov., Nannocystis bai.</title>
        <authorList>
            <person name="Ahearne A."/>
            <person name="Stevens C."/>
            <person name="Dowd S."/>
        </authorList>
    </citation>
    <scope>NUCLEOTIDE SEQUENCE [LARGE SCALE GENOMIC DNA]</scope>
    <source>
        <strain evidence="7 8">RJM3</strain>
    </source>
</reference>
<dbReference type="Gene3D" id="3.30.70.3290">
    <property type="match status" value="1"/>
</dbReference>
<comment type="caution">
    <text evidence="7">The sequence shown here is derived from an EMBL/GenBank/DDBJ whole genome shotgun (WGS) entry which is preliminary data.</text>
</comment>
<dbReference type="InterPro" id="IPR057326">
    <property type="entry name" value="KR_dom"/>
</dbReference>
<keyword evidence="1" id="KW-0596">Phosphopantetheine</keyword>
<dbReference type="Proteomes" id="UP001221411">
    <property type="component" value="Unassembled WGS sequence"/>
</dbReference>
<dbReference type="CDD" id="cd00833">
    <property type="entry name" value="PKS"/>
    <property type="match status" value="1"/>
</dbReference>
<organism evidence="7 8">
    <name type="scientific">Polyangium mundeleinium</name>
    <dbReference type="NCBI Taxonomy" id="2995306"/>
    <lineage>
        <taxon>Bacteria</taxon>
        <taxon>Pseudomonadati</taxon>
        <taxon>Myxococcota</taxon>
        <taxon>Polyangia</taxon>
        <taxon>Polyangiales</taxon>
        <taxon>Polyangiaceae</taxon>
        <taxon>Polyangium</taxon>
    </lineage>
</organism>
<evidence type="ECO:0000256" key="4">
    <source>
        <dbReference type="SAM" id="MobiDB-lite"/>
    </source>
</evidence>
<dbReference type="InterPro" id="IPR014031">
    <property type="entry name" value="Ketoacyl_synth_C"/>
</dbReference>
<dbReference type="InterPro" id="IPR014043">
    <property type="entry name" value="Acyl_transferase_dom"/>
</dbReference>
<dbReference type="Pfam" id="PF16197">
    <property type="entry name" value="KAsynt_C_assoc"/>
    <property type="match status" value="1"/>
</dbReference>
<dbReference type="Pfam" id="PF08659">
    <property type="entry name" value="KR"/>
    <property type="match status" value="1"/>
</dbReference>
<proteinExistence type="predicted"/>
<dbReference type="InterPro" id="IPR016039">
    <property type="entry name" value="Thiolase-like"/>
</dbReference>
<dbReference type="SMART" id="SM00825">
    <property type="entry name" value="PKS_KS"/>
    <property type="match status" value="1"/>
</dbReference>
<evidence type="ECO:0000313" key="7">
    <source>
        <dbReference type="EMBL" id="MDC0749536.1"/>
    </source>
</evidence>
<dbReference type="SUPFAM" id="SSF53901">
    <property type="entry name" value="Thiolase-like"/>
    <property type="match status" value="1"/>
</dbReference>
<dbReference type="Pfam" id="PF00698">
    <property type="entry name" value="Acyl_transf_1"/>
    <property type="match status" value="1"/>
</dbReference>
<dbReference type="PROSITE" id="PS00606">
    <property type="entry name" value="KS3_1"/>
    <property type="match status" value="1"/>
</dbReference>
<dbReference type="PANTHER" id="PTHR43775:SF51">
    <property type="entry name" value="INACTIVE PHENOLPHTHIOCEROL SYNTHESIS POLYKETIDE SYNTHASE TYPE I PKS1-RELATED"/>
    <property type="match status" value="1"/>
</dbReference>